<dbReference type="Pfam" id="PF00312">
    <property type="entry name" value="Ribosomal_S15"/>
    <property type="match status" value="1"/>
</dbReference>
<keyword evidence="3 4" id="KW-0687">Ribonucleoprotein</keyword>
<dbReference type="InterPro" id="IPR009068">
    <property type="entry name" value="uS15_NS1_RNA-bd_sf"/>
</dbReference>
<organism evidence="6">
    <name type="scientific">Haptolina brevifila</name>
    <dbReference type="NCBI Taxonomy" id="156173"/>
    <lineage>
        <taxon>Eukaryota</taxon>
        <taxon>Haptista</taxon>
        <taxon>Haptophyta</taxon>
        <taxon>Prymnesiophyceae</taxon>
        <taxon>Prymnesiales</taxon>
        <taxon>Prymnesiaceae</taxon>
        <taxon>Haptolina</taxon>
    </lineage>
</organism>
<evidence type="ECO:0000256" key="4">
    <source>
        <dbReference type="RuleBase" id="RU003919"/>
    </source>
</evidence>
<evidence type="ECO:0000256" key="1">
    <source>
        <dbReference type="ARBA" id="ARBA00008434"/>
    </source>
</evidence>
<dbReference type="Gene3D" id="1.10.287.10">
    <property type="entry name" value="S15/NS1, RNA-binding"/>
    <property type="match status" value="1"/>
</dbReference>
<comment type="similarity">
    <text evidence="1 4">Belongs to the universal ribosomal protein uS15 family.</text>
</comment>
<dbReference type="AlphaFoldDB" id="A0A7S2FLC6"/>
<keyword evidence="2 4" id="KW-0689">Ribosomal protein</keyword>
<gene>
    <name evidence="6" type="ORF">CBRE1094_LOCUS2968</name>
</gene>
<dbReference type="PROSITE" id="PS00362">
    <property type="entry name" value="RIBOSOMAL_S15"/>
    <property type="match status" value="1"/>
</dbReference>
<feature type="signal peptide" evidence="5">
    <location>
        <begin position="1"/>
        <end position="19"/>
    </location>
</feature>
<dbReference type="EMBL" id="HBGU01005461">
    <property type="protein sequence ID" value="CAD9402367.1"/>
    <property type="molecule type" value="Transcribed_RNA"/>
</dbReference>
<keyword evidence="5" id="KW-0732">Signal</keyword>
<dbReference type="PANTHER" id="PTHR23321">
    <property type="entry name" value="RIBOSOMAL PROTEIN S15, BACTERIAL AND ORGANELLAR"/>
    <property type="match status" value="1"/>
</dbReference>
<evidence type="ECO:0000313" key="6">
    <source>
        <dbReference type="EMBL" id="CAD9402367.1"/>
    </source>
</evidence>
<dbReference type="SMART" id="SM01387">
    <property type="entry name" value="Ribosomal_S15"/>
    <property type="match status" value="1"/>
</dbReference>
<dbReference type="GO" id="GO:0003735">
    <property type="term" value="F:structural constituent of ribosome"/>
    <property type="evidence" value="ECO:0007669"/>
    <property type="project" value="InterPro"/>
</dbReference>
<dbReference type="GO" id="GO:0005840">
    <property type="term" value="C:ribosome"/>
    <property type="evidence" value="ECO:0007669"/>
    <property type="project" value="UniProtKB-KW"/>
</dbReference>
<dbReference type="PANTHER" id="PTHR23321:SF26">
    <property type="entry name" value="SMALL RIBOSOMAL SUBUNIT PROTEIN US15M"/>
    <property type="match status" value="1"/>
</dbReference>
<dbReference type="HAMAP" id="MF_01343_B">
    <property type="entry name" value="Ribosomal_uS15_B"/>
    <property type="match status" value="1"/>
</dbReference>
<dbReference type="GO" id="GO:0005737">
    <property type="term" value="C:cytoplasm"/>
    <property type="evidence" value="ECO:0007669"/>
    <property type="project" value="UniProtKB-ARBA"/>
</dbReference>
<evidence type="ECO:0008006" key="7">
    <source>
        <dbReference type="Google" id="ProtNLM"/>
    </source>
</evidence>
<dbReference type="CDD" id="cd00353">
    <property type="entry name" value="Ribosomal_S15p_S13e"/>
    <property type="match status" value="1"/>
</dbReference>
<feature type="chain" id="PRO_5031570585" description="30S ribosomal protein S15" evidence="5">
    <location>
        <begin position="20"/>
        <end position="202"/>
    </location>
</feature>
<dbReference type="GO" id="GO:0006412">
    <property type="term" value="P:translation"/>
    <property type="evidence" value="ECO:0007669"/>
    <property type="project" value="InterPro"/>
</dbReference>
<evidence type="ECO:0000256" key="2">
    <source>
        <dbReference type="ARBA" id="ARBA00022980"/>
    </source>
</evidence>
<dbReference type="InterPro" id="IPR005290">
    <property type="entry name" value="Ribosomal_uS15_bac-type"/>
</dbReference>
<name>A0A7S2FLC6_9EUKA</name>
<dbReference type="GO" id="GO:1990904">
    <property type="term" value="C:ribonucleoprotein complex"/>
    <property type="evidence" value="ECO:0007669"/>
    <property type="project" value="UniProtKB-KW"/>
</dbReference>
<accession>A0A7S2FLC6</accession>
<sequence length="202" mass="22079">MLQALVVSTLVAASGWVVPAPPCFAHGSAAAVARHPQFCMQEDAAEGAAAVAAVAADQVNDFTEDLLDALSTDEVGFEEQPATFYKAADGVELTAMPSFTNMQSVEAMRSRYALHENDTGSSQVQIAVLTARIAYMTKHMETNKKDYSSLRGLTAMVTRRRKLLEYLLREDLGEFKRLTSELGIRTNQLLKPKLQGARGRRV</sequence>
<evidence type="ECO:0000256" key="5">
    <source>
        <dbReference type="SAM" id="SignalP"/>
    </source>
</evidence>
<protein>
    <recommendedName>
        <fullName evidence="7">30S ribosomal protein S15</fullName>
    </recommendedName>
</protein>
<dbReference type="SUPFAM" id="SSF47060">
    <property type="entry name" value="S15/NS1 RNA-binding domain"/>
    <property type="match status" value="1"/>
</dbReference>
<reference evidence="6" key="1">
    <citation type="submission" date="2021-01" db="EMBL/GenBank/DDBJ databases">
        <authorList>
            <person name="Corre E."/>
            <person name="Pelletier E."/>
            <person name="Niang G."/>
            <person name="Scheremetjew M."/>
            <person name="Finn R."/>
            <person name="Kale V."/>
            <person name="Holt S."/>
            <person name="Cochrane G."/>
            <person name="Meng A."/>
            <person name="Brown T."/>
            <person name="Cohen L."/>
        </authorList>
    </citation>
    <scope>NUCLEOTIDE SEQUENCE</scope>
    <source>
        <strain evidence="6">UTEX LB 985</strain>
    </source>
</reference>
<evidence type="ECO:0000256" key="3">
    <source>
        <dbReference type="ARBA" id="ARBA00023274"/>
    </source>
</evidence>
<proteinExistence type="inferred from homology"/>
<dbReference type="InterPro" id="IPR000589">
    <property type="entry name" value="Ribosomal_uS15"/>
</dbReference>
<dbReference type="Gene3D" id="6.10.250.3130">
    <property type="match status" value="1"/>
</dbReference>
<dbReference type="NCBIfam" id="TIGR00952">
    <property type="entry name" value="S15_bact"/>
    <property type="match status" value="1"/>
</dbReference>